<dbReference type="Pfam" id="PF02775">
    <property type="entry name" value="TPP_enzyme_C"/>
    <property type="match status" value="1"/>
</dbReference>
<dbReference type="Pfam" id="PF00205">
    <property type="entry name" value="TPP_enzyme_M"/>
    <property type="match status" value="1"/>
</dbReference>
<evidence type="ECO:0000259" key="12">
    <source>
        <dbReference type="Pfam" id="PF02776"/>
    </source>
</evidence>
<proteinExistence type="inferred from homology"/>
<evidence type="ECO:0000259" key="10">
    <source>
        <dbReference type="Pfam" id="PF00205"/>
    </source>
</evidence>
<evidence type="ECO:0000256" key="3">
    <source>
        <dbReference type="ARBA" id="ARBA00007812"/>
    </source>
</evidence>
<feature type="domain" description="Thiamine pyrophosphate enzyme N-terminal TPP-binding" evidence="12">
    <location>
        <begin position="1"/>
        <end position="115"/>
    </location>
</feature>
<dbReference type="FunFam" id="3.40.50.970:FF:000007">
    <property type="entry name" value="Acetolactate synthase"/>
    <property type="match status" value="1"/>
</dbReference>
<dbReference type="FunFam" id="3.40.50.1220:FF:000008">
    <property type="entry name" value="Acetolactate synthase"/>
    <property type="match status" value="1"/>
</dbReference>
<comment type="catalytic activity">
    <reaction evidence="8 9">
        <text>2 pyruvate + H(+) = (2S)-2-acetolactate + CO2</text>
        <dbReference type="Rhea" id="RHEA:25249"/>
        <dbReference type="ChEBI" id="CHEBI:15361"/>
        <dbReference type="ChEBI" id="CHEBI:15378"/>
        <dbReference type="ChEBI" id="CHEBI:16526"/>
        <dbReference type="ChEBI" id="CHEBI:58476"/>
        <dbReference type="EC" id="2.2.1.6"/>
    </reaction>
</comment>
<dbReference type="InterPro" id="IPR011766">
    <property type="entry name" value="TPP_enzyme_TPP-bd"/>
</dbReference>
<dbReference type="EC" id="2.2.1.6" evidence="4 9"/>
<comment type="similarity">
    <text evidence="3 9">Belongs to the TPP enzyme family.</text>
</comment>
<name>A0A926ID52_9FIRM</name>
<keyword evidence="5 9" id="KW-0028">Amino-acid biosynthesis</keyword>
<comment type="cofactor">
    <cofactor evidence="9">
        <name>thiamine diphosphate</name>
        <dbReference type="ChEBI" id="CHEBI:58937"/>
    </cofactor>
    <text evidence="9">Binds 1 thiamine pyrophosphate per subunit.</text>
</comment>
<dbReference type="SUPFAM" id="SSF52518">
    <property type="entry name" value="Thiamin diphosphate-binding fold (THDP-binding)"/>
    <property type="match status" value="2"/>
</dbReference>
<comment type="pathway">
    <text evidence="1 9">Amino-acid biosynthesis; L-isoleucine biosynthesis; L-isoleucine from 2-oxobutanoate: step 1/4.</text>
</comment>
<dbReference type="InterPro" id="IPR012001">
    <property type="entry name" value="Thiamin_PyroP_enz_TPP-bd_dom"/>
</dbReference>
<dbReference type="Proteomes" id="UP000623678">
    <property type="component" value="Unassembled WGS sequence"/>
</dbReference>
<dbReference type="NCBIfam" id="TIGR00118">
    <property type="entry name" value="acolac_lg"/>
    <property type="match status" value="1"/>
</dbReference>
<gene>
    <name evidence="13" type="primary">ilvB</name>
    <name evidence="13" type="ORF">H8705_09980</name>
</gene>
<protein>
    <recommendedName>
        <fullName evidence="4 9">Acetolactate synthase</fullName>
        <ecNumber evidence="4 9">2.2.1.6</ecNumber>
    </recommendedName>
</protein>
<dbReference type="InterPro" id="IPR029061">
    <property type="entry name" value="THDP-binding"/>
</dbReference>
<evidence type="ECO:0000256" key="2">
    <source>
        <dbReference type="ARBA" id="ARBA00005025"/>
    </source>
</evidence>
<evidence type="ECO:0000256" key="6">
    <source>
        <dbReference type="ARBA" id="ARBA00023052"/>
    </source>
</evidence>
<keyword evidence="7 9" id="KW-0100">Branched-chain amino acid biosynthesis</keyword>
<evidence type="ECO:0000256" key="5">
    <source>
        <dbReference type="ARBA" id="ARBA00022605"/>
    </source>
</evidence>
<comment type="caution">
    <text evidence="13">The sequence shown here is derived from an EMBL/GenBank/DDBJ whole genome shotgun (WGS) entry which is preliminary data.</text>
</comment>
<comment type="cofactor">
    <cofactor evidence="9">
        <name>Mg(2+)</name>
        <dbReference type="ChEBI" id="CHEBI:18420"/>
    </cofactor>
    <text evidence="9">Binds 1 Mg(2+) ion per subunit.</text>
</comment>
<dbReference type="GO" id="GO:0050660">
    <property type="term" value="F:flavin adenine dinucleotide binding"/>
    <property type="evidence" value="ECO:0007669"/>
    <property type="project" value="InterPro"/>
</dbReference>
<dbReference type="GO" id="GO:0005948">
    <property type="term" value="C:acetolactate synthase complex"/>
    <property type="evidence" value="ECO:0007669"/>
    <property type="project" value="TreeGrafter"/>
</dbReference>
<dbReference type="GO" id="GO:0009097">
    <property type="term" value="P:isoleucine biosynthetic process"/>
    <property type="evidence" value="ECO:0007669"/>
    <property type="project" value="TreeGrafter"/>
</dbReference>
<keyword evidence="9 13" id="KW-0808">Transferase</keyword>
<evidence type="ECO:0000256" key="1">
    <source>
        <dbReference type="ARBA" id="ARBA00004974"/>
    </source>
</evidence>
<dbReference type="InterPro" id="IPR012000">
    <property type="entry name" value="Thiamin_PyroP_enz_cen_dom"/>
</dbReference>
<evidence type="ECO:0000313" key="14">
    <source>
        <dbReference type="Proteomes" id="UP000623678"/>
    </source>
</evidence>
<dbReference type="Gene3D" id="3.40.50.1220">
    <property type="entry name" value="TPP-binding domain"/>
    <property type="match status" value="1"/>
</dbReference>
<organism evidence="13 14">
    <name type="scientific">Youxingia wuxianensis</name>
    <dbReference type="NCBI Taxonomy" id="2763678"/>
    <lineage>
        <taxon>Bacteria</taxon>
        <taxon>Bacillati</taxon>
        <taxon>Bacillota</taxon>
        <taxon>Clostridia</taxon>
        <taxon>Eubacteriales</taxon>
        <taxon>Oscillospiraceae</taxon>
        <taxon>Youxingia</taxon>
    </lineage>
</organism>
<keyword evidence="9" id="KW-0479">Metal-binding</keyword>
<keyword evidence="9" id="KW-0460">Magnesium</keyword>
<dbReference type="PANTHER" id="PTHR18968">
    <property type="entry name" value="THIAMINE PYROPHOSPHATE ENZYMES"/>
    <property type="match status" value="1"/>
</dbReference>
<keyword evidence="6 9" id="KW-0786">Thiamine pyrophosphate</keyword>
<dbReference type="GO" id="GO:0000287">
    <property type="term" value="F:magnesium ion binding"/>
    <property type="evidence" value="ECO:0007669"/>
    <property type="project" value="UniProtKB-UniRule"/>
</dbReference>
<dbReference type="GO" id="GO:0009099">
    <property type="term" value="P:L-valine biosynthetic process"/>
    <property type="evidence" value="ECO:0007669"/>
    <property type="project" value="TreeGrafter"/>
</dbReference>
<comment type="pathway">
    <text evidence="2 9">Amino-acid biosynthesis; L-valine biosynthesis; L-valine from pyruvate: step 1/4.</text>
</comment>
<dbReference type="GO" id="GO:0030976">
    <property type="term" value="F:thiamine pyrophosphate binding"/>
    <property type="evidence" value="ECO:0007669"/>
    <property type="project" value="UniProtKB-UniRule"/>
</dbReference>
<dbReference type="InterPro" id="IPR045229">
    <property type="entry name" value="TPP_enz"/>
</dbReference>
<evidence type="ECO:0000313" key="13">
    <source>
        <dbReference type="EMBL" id="MBC8585912.1"/>
    </source>
</evidence>
<dbReference type="PANTHER" id="PTHR18968:SF13">
    <property type="entry name" value="ACETOLACTATE SYNTHASE CATALYTIC SUBUNIT, MITOCHONDRIAL"/>
    <property type="match status" value="1"/>
</dbReference>
<dbReference type="AlphaFoldDB" id="A0A926ID52"/>
<evidence type="ECO:0000256" key="4">
    <source>
        <dbReference type="ARBA" id="ARBA00013145"/>
    </source>
</evidence>
<dbReference type="InterPro" id="IPR012846">
    <property type="entry name" value="Acetolactate_synth_lsu"/>
</dbReference>
<evidence type="ECO:0000256" key="8">
    <source>
        <dbReference type="ARBA" id="ARBA00048670"/>
    </source>
</evidence>
<reference evidence="13" key="1">
    <citation type="submission" date="2020-08" db="EMBL/GenBank/DDBJ databases">
        <title>Genome public.</title>
        <authorList>
            <person name="Liu C."/>
            <person name="Sun Q."/>
        </authorList>
    </citation>
    <scope>NUCLEOTIDE SEQUENCE</scope>
    <source>
        <strain evidence="13">NSJ-64</strain>
    </source>
</reference>
<dbReference type="GO" id="GO:0003984">
    <property type="term" value="F:acetolactate synthase activity"/>
    <property type="evidence" value="ECO:0007669"/>
    <property type="project" value="UniProtKB-EC"/>
</dbReference>
<keyword evidence="14" id="KW-1185">Reference proteome</keyword>
<feature type="domain" description="Thiamine pyrophosphate enzyme central" evidence="10">
    <location>
        <begin position="190"/>
        <end position="325"/>
    </location>
</feature>
<dbReference type="EMBL" id="JACRTD010000007">
    <property type="protein sequence ID" value="MBC8585912.1"/>
    <property type="molecule type" value="Genomic_DNA"/>
</dbReference>
<evidence type="ECO:0000259" key="11">
    <source>
        <dbReference type="Pfam" id="PF02775"/>
    </source>
</evidence>
<evidence type="ECO:0000256" key="9">
    <source>
        <dbReference type="RuleBase" id="RU003591"/>
    </source>
</evidence>
<accession>A0A926ID52</accession>
<dbReference type="InterPro" id="IPR029035">
    <property type="entry name" value="DHS-like_NAD/FAD-binding_dom"/>
</dbReference>
<dbReference type="SUPFAM" id="SSF52467">
    <property type="entry name" value="DHS-like NAD/FAD-binding domain"/>
    <property type="match status" value="1"/>
</dbReference>
<sequence>MTGAQAMVKCLELENIGVIFGYPGAAICPFYDSLYSSHIRHILTRNEQNAGHAASGYARVTGKPSVCVATSGPGATNLITAMATAYVDSIPLVVITGQVSSDLLGRDVFQEVDITGAAEPFTKYSYLVKDAKDLPRVFKEAFYIASTGRKGPVLIDVPVDIQRQEIEFFYPKQVDIRGYKPTYKGHIMQVKRVAQAIKNAKRPLLCIGGGVFAAGAQKAVRSFSEEFSIPVVSTLMGIGAMPTAHPLYFGMLGNNGKKYANQAVQESDLLIIMGARVGDRAVSRPALLEHTTSIIHIDIDPAEIGKNLGTTIPLVGDVGQVLEQLTQQNPQGEYTQWLAQLEEWRLQEQTKQKEELFPREETKFINPREFFNQLSFALEEDAVFVSDVGQNQMWSATSMVIKEGRFLTTGGMGTMGYALPAAIGAKLAAPDRQVIASCGDGAFQMSMMELATVNQHQIPIKLIVMNNHCLGMVREVQTVSYHDRQIAVDLAGGPQIEKIAKAYDIPFLRLEDARKMEGAIKEFIAADGSFLLECMVDPRETTVAEGEDVLGGRI</sequence>
<dbReference type="Gene3D" id="3.40.50.970">
    <property type="match status" value="2"/>
</dbReference>
<dbReference type="CDD" id="cd07035">
    <property type="entry name" value="TPP_PYR_POX_like"/>
    <property type="match status" value="1"/>
</dbReference>
<evidence type="ECO:0000256" key="7">
    <source>
        <dbReference type="ARBA" id="ARBA00023304"/>
    </source>
</evidence>
<feature type="domain" description="Thiamine pyrophosphate enzyme TPP-binding" evidence="11">
    <location>
        <begin position="387"/>
        <end position="534"/>
    </location>
</feature>
<dbReference type="Pfam" id="PF02776">
    <property type="entry name" value="TPP_enzyme_N"/>
    <property type="match status" value="1"/>
</dbReference>